<evidence type="ECO:0000313" key="2">
    <source>
        <dbReference type="EMBL" id="CUS12968.1"/>
    </source>
</evidence>
<feature type="region of interest" description="Disordered" evidence="1">
    <location>
        <begin position="200"/>
        <end position="229"/>
    </location>
</feature>
<name>A0A292Q267_9PEZI</name>
<sequence>MKMPASPRDVLSERIHSSLRSFNHHAGGCPSCYDPYSVHLSKTLRLCDIGHSLAQDATDALYAKARTTPLGQIDISFPEGWESVDGLIKSITHHLQGAPSNRIDLGAVGHTKSVPNNTSRRIEAEREGKIVYVSPDVSSERISRGSTFASDLTRRGTTVEVSRAPVMGRARSTHYHRYVDPSRSSGFDLAATAYEQPQRVYASHHGHRTSSRSPREHGSPRSSGRAVTFNPEIEMRYF</sequence>
<dbReference type="AlphaFoldDB" id="A0A292Q267"/>
<dbReference type="Proteomes" id="UP001412239">
    <property type="component" value="Unassembled WGS sequence"/>
</dbReference>
<organism evidence="2 3">
    <name type="scientific">Tuber aestivum</name>
    <name type="common">summer truffle</name>
    <dbReference type="NCBI Taxonomy" id="59557"/>
    <lineage>
        <taxon>Eukaryota</taxon>
        <taxon>Fungi</taxon>
        <taxon>Dikarya</taxon>
        <taxon>Ascomycota</taxon>
        <taxon>Pezizomycotina</taxon>
        <taxon>Pezizomycetes</taxon>
        <taxon>Pezizales</taxon>
        <taxon>Tuberaceae</taxon>
        <taxon>Tuber</taxon>
    </lineage>
</organism>
<reference evidence="2" key="1">
    <citation type="submission" date="2015-10" db="EMBL/GenBank/DDBJ databases">
        <authorList>
            <person name="Regsiter A."/>
            <person name="william w."/>
        </authorList>
    </citation>
    <scope>NUCLEOTIDE SEQUENCE</scope>
    <source>
        <strain evidence="2">Montdore</strain>
    </source>
</reference>
<dbReference type="EMBL" id="LN890979">
    <property type="protein sequence ID" value="CUS12968.1"/>
    <property type="molecule type" value="Genomic_DNA"/>
</dbReference>
<evidence type="ECO:0000256" key="1">
    <source>
        <dbReference type="SAM" id="MobiDB-lite"/>
    </source>
</evidence>
<evidence type="ECO:0000313" key="3">
    <source>
        <dbReference type="Proteomes" id="UP001412239"/>
    </source>
</evidence>
<protein>
    <submittedName>
        <fullName evidence="2">Uncharacterized protein</fullName>
    </submittedName>
</protein>
<gene>
    <name evidence="2" type="ORF">GSTUAT00002883001</name>
</gene>
<accession>A0A292Q267</accession>
<keyword evidence="3" id="KW-1185">Reference proteome</keyword>
<proteinExistence type="predicted"/>